<dbReference type="InterPro" id="IPR051082">
    <property type="entry name" value="Pentapeptide-BTB/POZ_domain"/>
</dbReference>
<dbReference type="AlphaFoldDB" id="A0A2W4SZA5"/>
<reference evidence="2 3" key="1">
    <citation type="journal article" date="2018" name="Aquat. Microb. Ecol.">
        <title>Gammaproteobacterial methanotrophs dominate.</title>
        <authorList>
            <person name="Rissanen A.J."/>
            <person name="Saarenheimo J."/>
            <person name="Tiirola M."/>
            <person name="Peura S."/>
            <person name="Aalto S.L."/>
            <person name="Karvinen A."/>
            <person name="Nykanen H."/>
        </authorList>
    </citation>
    <scope>NUCLEOTIDE SEQUENCE [LARGE SCALE GENOMIC DNA]</scope>
    <source>
        <strain evidence="2">AMbin10</strain>
    </source>
</reference>
<feature type="region of interest" description="Disordered" evidence="1">
    <location>
        <begin position="1171"/>
        <end position="1195"/>
    </location>
</feature>
<feature type="compositionally biased region" description="Basic and acidic residues" evidence="1">
    <location>
        <begin position="1176"/>
        <end position="1188"/>
    </location>
</feature>
<gene>
    <name evidence="2" type="ORF">DM484_09805</name>
</gene>
<dbReference type="InterPro" id="IPR001646">
    <property type="entry name" value="5peptide_repeat"/>
</dbReference>
<proteinExistence type="predicted"/>
<dbReference type="SUPFAM" id="SSF69318">
    <property type="entry name" value="Integrin alpha N-terminal domain"/>
    <property type="match status" value="1"/>
</dbReference>
<dbReference type="InterPro" id="IPR028994">
    <property type="entry name" value="Integrin_alpha_N"/>
</dbReference>
<sequence>MQTINRWILYTSDGHPVRIWDDFNWIYGVDISSSTHDLERVNLCHLGNGYITFQADNGDNSFILANPGLQFQKADTSWNKRLKDAAIFKFILVERGFFVLQAVGGGYVQVGWPPIYNTIGPLVVMQQDISKAARFYAVGVDHLSTLDFITMGYKASDLVAMGYSFSNQKFGQSNLACMDFTGIDLSKSDLTQVSSFGGCILDEARLINTTIGGRQERLTLQRTSLSHTDFTGADLSNCDLTLAAGIPFGDQAQEPTTASDSGYSTLFAPKGTAAGIGKYSLLGLSVDLGFAFDYNGSGTPDHLVFYSPGNQLSSITKVASDGTLLEVYSSNQGIGGYDLKVSVDLGFAFDYDGFGKLDHLLFYRPSGDDGASGGSIFIMKNNRDGTFTNRYADRGIGGFDIRDTRDRGFAFDYDGSGATDHLVFYRPGESLIYFIQHDAASGFSTTCSFSDGIGSVGSKFDLKMDNDLGFAFDYDGSGKLDHLVFYRPGSSAIWIIKNNRDKTFSTLFSSSSGIAGFALYTHLDRGFAFDYTGSGRPDHLVFYSPGLSKISIIRNNRDGTFTDVYSSSSGIGGYDLLNEADLGFACDYFGGGKANNLAFYRPAAKTLFLLEKDRPNPPSNILPTFTQTNLSNSILQGINLSNVNMLGAKLIGATLNLHSNNSAEWTNMKLGDMALGLGADLTGVKLSNCYIWNSDFSKVVFEGAADLTDTSFNTCTLQEAKFQGAIVHGGAWYDLDLTGADLTGIDFLSLIDFSNLSFKEAILTDAILTYRDLTQFSFQGATLIRTHLDSTKLEGTDFTGAKLSCATFSNAKFSEWLLKGYSTILTDANLEGTIFDNTDLTHTVFSAPIIQSTDPTHRTSFVNATLPYSVIGLNWSCLDLTGATVIGLPTDLAGLNAYGLKWISAPLKGCILNGADFSNAVLDDADFVKAKLKKHNKVGVKFNSAHLVGAQMTYADFDGTDFTGSILGDQDKSIAAKFIKSYFNSCTFCGANLNGVDFTWATLIEAKFQGTATTLQKASFDGAYLPLADFTDADLEGISMTFAFLADANLTNANLAPANDESEASPLEGAVLFGVNWQGTQLQGANLTGAYLSQQEGSLPVRYYDELGNLFPPSGPAIDYKWDAQPYPDPKKSFSNDTSCPNGDTYSHNVSKNIPFEQMMTATKTLTVWYPPESLPSHKPEIDQRYGSDTDEASA</sequence>
<dbReference type="Proteomes" id="UP000249396">
    <property type="component" value="Unassembled WGS sequence"/>
</dbReference>
<evidence type="ECO:0000313" key="2">
    <source>
        <dbReference type="EMBL" id="PZN80510.1"/>
    </source>
</evidence>
<comment type="caution">
    <text evidence="2">The sequence shown here is derived from an EMBL/GenBank/DDBJ whole genome shotgun (WGS) entry which is preliminary data.</text>
</comment>
<dbReference type="EMBL" id="QJPH01000283">
    <property type="protein sequence ID" value="PZN80510.1"/>
    <property type="molecule type" value="Genomic_DNA"/>
</dbReference>
<name>A0A2W4SZA5_9GAMM</name>
<dbReference type="Pfam" id="PF00805">
    <property type="entry name" value="Pentapeptide"/>
    <property type="match status" value="10"/>
</dbReference>
<protein>
    <recommendedName>
        <fullName evidence="4">Pentapeptide repeat-containing protein</fullName>
    </recommendedName>
</protein>
<organism evidence="2 3">
    <name type="scientific">Candidatus Methylumidiphilus alinenensis</name>
    <dbReference type="NCBI Taxonomy" id="2202197"/>
    <lineage>
        <taxon>Bacteria</taxon>
        <taxon>Pseudomonadati</taxon>
        <taxon>Pseudomonadota</taxon>
        <taxon>Gammaproteobacteria</taxon>
        <taxon>Methylococcales</taxon>
        <taxon>Candidatus Methylumidiphilus</taxon>
    </lineage>
</organism>
<dbReference type="PANTHER" id="PTHR14136:SF17">
    <property type="entry name" value="BTB_POZ DOMAIN-CONTAINING PROTEIN KCTD9"/>
    <property type="match status" value="1"/>
</dbReference>
<accession>A0A2W4SZA5</accession>
<dbReference type="SUPFAM" id="SSF141571">
    <property type="entry name" value="Pentapeptide repeat-like"/>
    <property type="match status" value="4"/>
</dbReference>
<evidence type="ECO:0000256" key="1">
    <source>
        <dbReference type="SAM" id="MobiDB-lite"/>
    </source>
</evidence>
<evidence type="ECO:0008006" key="4">
    <source>
        <dbReference type="Google" id="ProtNLM"/>
    </source>
</evidence>
<dbReference type="PANTHER" id="PTHR14136">
    <property type="entry name" value="BTB_POZ DOMAIN-CONTAINING PROTEIN KCTD9"/>
    <property type="match status" value="1"/>
</dbReference>
<evidence type="ECO:0000313" key="3">
    <source>
        <dbReference type="Proteomes" id="UP000249396"/>
    </source>
</evidence>
<dbReference type="Gene3D" id="2.160.20.80">
    <property type="entry name" value="E3 ubiquitin-protein ligase SopA"/>
    <property type="match status" value="5"/>
</dbReference>